<dbReference type="GeneID" id="19944773"/>
<protein>
    <submittedName>
        <fullName evidence="2">Uncharacterized protein</fullName>
    </submittedName>
</protein>
<dbReference type="InParanoid" id="T0S6E8"/>
<keyword evidence="1" id="KW-0732">Signal</keyword>
<dbReference type="RefSeq" id="XP_008607919.1">
    <property type="nucleotide sequence ID" value="XM_008609697.1"/>
</dbReference>
<evidence type="ECO:0000313" key="2">
    <source>
        <dbReference type="EMBL" id="EQC38327.1"/>
    </source>
</evidence>
<evidence type="ECO:0000313" key="3">
    <source>
        <dbReference type="Proteomes" id="UP000030762"/>
    </source>
</evidence>
<feature type="signal peptide" evidence="1">
    <location>
        <begin position="1"/>
        <end position="19"/>
    </location>
</feature>
<dbReference type="OMA" id="ANAPCDA"/>
<dbReference type="OrthoDB" id="72676at2759"/>
<dbReference type="VEuPathDB" id="FungiDB:SDRG_04046"/>
<gene>
    <name evidence="2" type="ORF">SDRG_04046</name>
</gene>
<organism evidence="2 3">
    <name type="scientific">Saprolegnia diclina (strain VS20)</name>
    <dbReference type="NCBI Taxonomy" id="1156394"/>
    <lineage>
        <taxon>Eukaryota</taxon>
        <taxon>Sar</taxon>
        <taxon>Stramenopiles</taxon>
        <taxon>Oomycota</taxon>
        <taxon>Saprolegniomycetes</taxon>
        <taxon>Saprolegniales</taxon>
        <taxon>Saprolegniaceae</taxon>
        <taxon>Saprolegnia</taxon>
    </lineage>
</organism>
<proteinExistence type="predicted"/>
<dbReference type="EMBL" id="JH767141">
    <property type="protein sequence ID" value="EQC38327.1"/>
    <property type="molecule type" value="Genomic_DNA"/>
</dbReference>
<reference evidence="2 3" key="1">
    <citation type="submission" date="2012-04" db="EMBL/GenBank/DDBJ databases">
        <title>The Genome Sequence of Saprolegnia declina VS20.</title>
        <authorList>
            <consortium name="The Broad Institute Genome Sequencing Platform"/>
            <person name="Russ C."/>
            <person name="Nusbaum C."/>
            <person name="Tyler B."/>
            <person name="van West P."/>
            <person name="Dieguez-Uribeondo J."/>
            <person name="de Bruijn I."/>
            <person name="Tripathy S."/>
            <person name="Jiang R."/>
            <person name="Young S.K."/>
            <person name="Zeng Q."/>
            <person name="Gargeya S."/>
            <person name="Fitzgerald M."/>
            <person name="Haas B."/>
            <person name="Abouelleil A."/>
            <person name="Alvarado L."/>
            <person name="Arachchi H.M."/>
            <person name="Berlin A."/>
            <person name="Chapman S.B."/>
            <person name="Goldberg J."/>
            <person name="Griggs A."/>
            <person name="Gujja S."/>
            <person name="Hansen M."/>
            <person name="Howarth C."/>
            <person name="Imamovic A."/>
            <person name="Larimer J."/>
            <person name="McCowen C."/>
            <person name="Montmayeur A."/>
            <person name="Murphy C."/>
            <person name="Neiman D."/>
            <person name="Pearson M."/>
            <person name="Priest M."/>
            <person name="Roberts A."/>
            <person name="Saif S."/>
            <person name="Shea T."/>
            <person name="Sisk P."/>
            <person name="Sykes S."/>
            <person name="Wortman J."/>
            <person name="Nusbaum C."/>
            <person name="Birren B."/>
        </authorList>
    </citation>
    <scope>NUCLEOTIDE SEQUENCE [LARGE SCALE GENOMIC DNA]</scope>
    <source>
        <strain evidence="2 3">VS20</strain>
    </source>
</reference>
<sequence length="271" mass="28573">MDIARMLGVVCLLLASADATMCLASGMSAALTSARYPLSFCPFTQARCCLPAHDQAILTQFLQLISAGATCAETLNPAKTSLARVMCAACNPFSPQFLSPPISASFFTTPKTFKVCSRLAALAAPANFDSCGLNQLAYRGSVCSPNNPATSQTWSTCSTGAYVCQSAMTQTFYCQPTPCVATDVPSGFANAPCDAVENTCSSAFLFLNDNGAAKPVFYEKYPVEIVDAANGTCLDVDDSLLLLATAASPSAHRDAITSLVWIVVFYFVALY</sequence>
<feature type="chain" id="PRO_5004584346" evidence="1">
    <location>
        <begin position="20"/>
        <end position="271"/>
    </location>
</feature>
<dbReference type="Proteomes" id="UP000030762">
    <property type="component" value="Unassembled WGS sequence"/>
</dbReference>
<keyword evidence="3" id="KW-1185">Reference proteome</keyword>
<dbReference type="AlphaFoldDB" id="T0S6E8"/>
<name>T0S6E8_SAPDV</name>
<evidence type="ECO:0000256" key="1">
    <source>
        <dbReference type="SAM" id="SignalP"/>
    </source>
</evidence>
<accession>T0S6E8</accession>